<protein>
    <submittedName>
        <fullName evidence="2">Universal stress protein family protein</fullName>
    </submittedName>
</protein>
<dbReference type="Gene3D" id="3.40.50.620">
    <property type="entry name" value="HUPs"/>
    <property type="match status" value="1"/>
</dbReference>
<dbReference type="SUPFAM" id="SSF52402">
    <property type="entry name" value="Adenine nucleotide alpha hydrolases-like"/>
    <property type="match status" value="1"/>
</dbReference>
<dbReference type="Pfam" id="PF00582">
    <property type="entry name" value="Usp"/>
    <property type="match status" value="1"/>
</dbReference>
<dbReference type="InterPro" id="IPR014729">
    <property type="entry name" value="Rossmann-like_a/b/a_fold"/>
</dbReference>
<dbReference type="Proteomes" id="UP000190827">
    <property type="component" value="Unassembled WGS sequence"/>
</dbReference>
<dbReference type="CDD" id="cd00293">
    <property type="entry name" value="USP-like"/>
    <property type="match status" value="1"/>
</dbReference>
<comment type="caution">
    <text evidence="2">The sequence shown here is derived from an EMBL/GenBank/DDBJ whole genome shotgun (WGS) entry which is preliminary data.</text>
</comment>
<keyword evidence="3" id="KW-1185">Reference proteome</keyword>
<evidence type="ECO:0000313" key="2">
    <source>
        <dbReference type="EMBL" id="SKC45888.1"/>
    </source>
</evidence>
<name>A0ABY1LIQ3_9MICO</name>
<proteinExistence type="predicted"/>
<sequence>MSGEQRATAIVVGVTPGQPDTVLVEAASFAQAFACRLVLAHVDASRFVVVENVDGTVTSLPFDADLHDFDPEPADPGLEATAHRLLDDTGVAWELTQLAGDPARALGRLADSVSARAIIVGTRERGLRKGILEFFNGSVAATLAHRQARPVIVVPLAPSATDEPLWDASAGDLR</sequence>
<dbReference type="InterPro" id="IPR006016">
    <property type="entry name" value="UspA"/>
</dbReference>
<dbReference type="RefSeq" id="WP_079705076.1">
    <property type="nucleotide sequence ID" value="NZ_FUZO01000001.1"/>
</dbReference>
<accession>A0ABY1LIQ3</accession>
<gene>
    <name evidence="2" type="ORF">SAMN06295973_1128</name>
</gene>
<dbReference type="EMBL" id="FUZO01000001">
    <property type="protein sequence ID" value="SKC45888.1"/>
    <property type="molecule type" value="Genomic_DNA"/>
</dbReference>
<evidence type="ECO:0000313" key="3">
    <source>
        <dbReference type="Proteomes" id="UP000190827"/>
    </source>
</evidence>
<evidence type="ECO:0000259" key="1">
    <source>
        <dbReference type="Pfam" id="PF00582"/>
    </source>
</evidence>
<organism evidence="2 3">
    <name type="scientific">Plantibacter cousiniae</name>
    <name type="common">nom. nud.</name>
    <dbReference type="NCBI Taxonomy" id="199709"/>
    <lineage>
        <taxon>Bacteria</taxon>
        <taxon>Bacillati</taxon>
        <taxon>Actinomycetota</taxon>
        <taxon>Actinomycetes</taxon>
        <taxon>Micrococcales</taxon>
        <taxon>Microbacteriaceae</taxon>
        <taxon>Plantibacter</taxon>
    </lineage>
</organism>
<reference evidence="2 3" key="1">
    <citation type="submission" date="2017-02" db="EMBL/GenBank/DDBJ databases">
        <authorList>
            <person name="Varghese N."/>
            <person name="Submissions S."/>
        </authorList>
    </citation>
    <scope>NUCLEOTIDE SEQUENCE [LARGE SCALE GENOMIC DNA]</scope>
    <source>
        <strain evidence="2 3">VKM Ac-1787</strain>
    </source>
</reference>
<feature type="domain" description="UspA" evidence="1">
    <location>
        <begin position="10"/>
        <end position="155"/>
    </location>
</feature>